<evidence type="ECO:0000256" key="8">
    <source>
        <dbReference type="ARBA" id="ARBA00023136"/>
    </source>
</evidence>
<dbReference type="EMBL" id="CP012850">
    <property type="protein sequence ID" value="ALI35295.1"/>
    <property type="molecule type" value="Genomic_DNA"/>
</dbReference>
<evidence type="ECO:0000313" key="12">
    <source>
        <dbReference type="Proteomes" id="UP000058925"/>
    </source>
</evidence>
<gene>
    <name evidence="11" type="primary">yfkE</name>
    <name evidence="11" type="ORF">NMY3_01090</name>
</gene>
<accession>A0A654LVR9</accession>
<reference evidence="12" key="1">
    <citation type="submission" date="2015-10" db="EMBL/GenBank/DDBJ databases">
        <title>Niche specialization of a soil ammonia-oxidizing archaeon, Candidatus Nitrosocosmicus oleophilus.</title>
        <authorList>
            <person name="Jung M.-Y."/>
            <person name="Rhee S.-K."/>
        </authorList>
    </citation>
    <scope>NUCLEOTIDE SEQUENCE [LARGE SCALE GENOMIC DNA]</scope>
    <source>
        <strain evidence="12">MY3</strain>
    </source>
</reference>
<feature type="transmembrane region" description="Helical" evidence="9">
    <location>
        <begin position="255"/>
        <end position="277"/>
    </location>
</feature>
<evidence type="ECO:0000256" key="5">
    <source>
        <dbReference type="ARBA" id="ARBA00022837"/>
    </source>
</evidence>
<dbReference type="PANTHER" id="PTHR31503">
    <property type="entry name" value="VACUOLAR CALCIUM ION TRANSPORTER"/>
    <property type="match status" value="1"/>
</dbReference>
<keyword evidence="7" id="KW-0406">Ion transport</keyword>
<evidence type="ECO:0000256" key="7">
    <source>
        <dbReference type="ARBA" id="ARBA00023065"/>
    </source>
</evidence>
<feature type="transmembrane region" description="Helical" evidence="9">
    <location>
        <begin position="171"/>
        <end position="189"/>
    </location>
</feature>
<dbReference type="RefSeq" id="WP_257720008.1">
    <property type="nucleotide sequence ID" value="NZ_CP012850.1"/>
</dbReference>
<evidence type="ECO:0000256" key="3">
    <source>
        <dbReference type="ARBA" id="ARBA00022568"/>
    </source>
</evidence>
<evidence type="ECO:0000256" key="9">
    <source>
        <dbReference type="SAM" id="Phobius"/>
    </source>
</evidence>
<feature type="transmembrane region" description="Helical" evidence="9">
    <location>
        <begin position="95"/>
        <end position="117"/>
    </location>
</feature>
<evidence type="ECO:0000256" key="6">
    <source>
        <dbReference type="ARBA" id="ARBA00022989"/>
    </source>
</evidence>
<dbReference type="GO" id="GO:0016020">
    <property type="term" value="C:membrane"/>
    <property type="evidence" value="ECO:0007669"/>
    <property type="project" value="InterPro"/>
</dbReference>
<dbReference type="GeneID" id="60421196"/>
<evidence type="ECO:0000259" key="10">
    <source>
        <dbReference type="Pfam" id="PF01699"/>
    </source>
</evidence>
<comment type="subcellular location">
    <subcellularLocation>
        <location evidence="1">Endomembrane system</location>
        <topology evidence="1">Multi-pass membrane protein</topology>
    </subcellularLocation>
</comment>
<dbReference type="GO" id="GO:0015369">
    <property type="term" value="F:calcium:proton antiporter activity"/>
    <property type="evidence" value="ECO:0007669"/>
    <property type="project" value="InterPro"/>
</dbReference>
<evidence type="ECO:0000256" key="4">
    <source>
        <dbReference type="ARBA" id="ARBA00022692"/>
    </source>
</evidence>
<feature type="domain" description="Sodium/calcium exchanger membrane region" evidence="10">
    <location>
        <begin position="30"/>
        <end position="188"/>
    </location>
</feature>
<feature type="domain" description="Sodium/calcium exchanger membrane region" evidence="10">
    <location>
        <begin position="221"/>
        <end position="364"/>
    </location>
</feature>
<name>A0A654LVR9_9ARCH</name>
<evidence type="ECO:0000256" key="1">
    <source>
        <dbReference type="ARBA" id="ARBA00004127"/>
    </source>
</evidence>
<dbReference type="Pfam" id="PF01699">
    <property type="entry name" value="Na_Ca_ex"/>
    <property type="match status" value="2"/>
</dbReference>
<feature type="transmembrane region" description="Helical" evidence="9">
    <location>
        <begin position="320"/>
        <end position="339"/>
    </location>
</feature>
<protein>
    <submittedName>
        <fullName evidence="11">Cation exchanger YfkE</fullName>
    </submittedName>
</protein>
<feature type="transmembrane region" description="Helical" evidence="9">
    <location>
        <begin position="70"/>
        <end position="89"/>
    </location>
</feature>
<dbReference type="Proteomes" id="UP000058925">
    <property type="component" value="Chromosome"/>
</dbReference>
<proteinExistence type="predicted"/>
<sequence>MVKFSKSSILYLLLIFAPISLFLDQFDSNATLIFIVSILALIPLAKLIGDSTEHLASHYGSTVGSLLNVTFGNAAEIIIGIIAISAGLIDLVKASIIGAILGNIMLIFGLSMIVGGFRHKEQSFNRENAGLQSSMIFLSIIGLAIPTLLAITTFQPQSVNGEAKIQLLSDSLAIILLGVYMAGIIFTFVTHRYLFTSTEYSNENDNTLSSLSLKHWSKKKSFLILGLSMLGVVVVSEVLVGSVEETGEKLGFGEMFVGAIIVGIVGNAAEHSSAILLARKGKIDLSIGIAAGSGTQIALFVVPILVFAGIALGQPFTLEFTIYELVTLFLAAIILNLIAHDGKSNWFEGVMLTAVYIIIALGFYFLG</sequence>
<dbReference type="PANTHER" id="PTHR31503:SF22">
    <property type="entry name" value="VACUOLAR CALCIUM ION TRANSPORTER"/>
    <property type="match status" value="1"/>
</dbReference>
<dbReference type="AlphaFoldDB" id="A0A654LVR9"/>
<dbReference type="InterPro" id="IPR004798">
    <property type="entry name" value="CAX-like"/>
</dbReference>
<dbReference type="Gene3D" id="1.20.1420.30">
    <property type="entry name" value="NCX, central ion-binding region"/>
    <property type="match status" value="1"/>
</dbReference>
<keyword evidence="12" id="KW-1185">Reference proteome</keyword>
<keyword evidence="8 9" id="KW-0472">Membrane</keyword>
<feature type="transmembrane region" description="Helical" evidence="9">
    <location>
        <begin position="346"/>
        <end position="366"/>
    </location>
</feature>
<dbReference type="InterPro" id="IPR044880">
    <property type="entry name" value="NCX_ion-bd_dom_sf"/>
</dbReference>
<feature type="transmembrane region" description="Helical" evidence="9">
    <location>
        <begin position="222"/>
        <end position="243"/>
    </location>
</feature>
<evidence type="ECO:0000313" key="11">
    <source>
        <dbReference type="EMBL" id="ALI35295.1"/>
    </source>
</evidence>
<dbReference type="InterPro" id="IPR004837">
    <property type="entry name" value="NaCa_Exmemb"/>
</dbReference>
<keyword evidence="2" id="KW-0813">Transport</keyword>
<dbReference type="NCBIfam" id="TIGR00378">
    <property type="entry name" value="cax"/>
    <property type="match status" value="1"/>
</dbReference>
<keyword evidence="3" id="KW-0109">Calcium transport</keyword>
<feature type="transmembrane region" description="Helical" evidence="9">
    <location>
        <begin position="32"/>
        <end position="49"/>
    </location>
</feature>
<feature type="transmembrane region" description="Helical" evidence="9">
    <location>
        <begin position="129"/>
        <end position="151"/>
    </location>
</feature>
<feature type="transmembrane region" description="Helical" evidence="9">
    <location>
        <begin position="289"/>
        <end position="314"/>
    </location>
</feature>
<organism evidence="11 12">
    <name type="scientific">Candidatus Nitrosocosmicus oleophilus</name>
    <dbReference type="NCBI Taxonomy" id="1353260"/>
    <lineage>
        <taxon>Archaea</taxon>
        <taxon>Nitrososphaerota</taxon>
        <taxon>Nitrososphaeria</taxon>
        <taxon>Nitrososphaerales</taxon>
        <taxon>Nitrososphaeraceae</taxon>
        <taxon>Candidatus Nitrosocosmicus</taxon>
    </lineage>
</organism>
<dbReference type="KEGG" id="taa:NMY3_01090"/>
<keyword evidence="6 9" id="KW-1133">Transmembrane helix</keyword>
<dbReference type="InterPro" id="IPR004713">
    <property type="entry name" value="CaH_exchang"/>
</dbReference>
<keyword evidence="5" id="KW-0106">Calcium</keyword>
<evidence type="ECO:0000256" key="2">
    <source>
        <dbReference type="ARBA" id="ARBA00022448"/>
    </source>
</evidence>
<dbReference type="GO" id="GO:0006874">
    <property type="term" value="P:intracellular calcium ion homeostasis"/>
    <property type="evidence" value="ECO:0007669"/>
    <property type="project" value="TreeGrafter"/>
</dbReference>
<dbReference type="GO" id="GO:0012505">
    <property type="term" value="C:endomembrane system"/>
    <property type="evidence" value="ECO:0007669"/>
    <property type="project" value="UniProtKB-SubCell"/>
</dbReference>
<keyword evidence="4 9" id="KW-0812">Transmembrane</keyword>